<dbReference type="Gene3D" id="3.10.105.10">
    <property type="entry name" value="Dipeptide-binding Protein, Domain 3"/>
    <property type="match status" value="1"/>
</dbReference>
<evidence type="ECO:0000313" key="6">
    <source>
        <dbReference type="EMBL" id="ATZ08514.1"/>
    </source>
</evidence>
<comment type="similarity">
    <text evidence="2">Belongs to the bacterial solute-binding protein 5 family.</text>
</comment>
<evidence type="ECO:0000256" key="4">
    <source>
        <dbReference type="ARBA" id="ARBA00022729"/>
    </source>
</evidence>
<dbReference type="InterPro" id="IPR000914">
    <property type="entry name" value="SBP_5_dom"/>
</dbReference>
<keyword evidence="4" id="KW-0732">Signal</keyword>
<dbReference type="CDD" id="cd08492">
    <property type="entry name" value="PBP2_NikA_DppA_OppA_like_15"/>
    <property type="match status" value="1"/>
</dbReference>
<evidence type="ECO:0000259" key="5">
    <source>
        <dbReference type="Pfam" id="PF00496"/>
    </source>
</evidence>
<keyword evidence="3" id="KW-0813">Transport</keyword>
<dbReference type="AlphaFoldDB" id="A0ABC8CJ29"/>
<dbReference type="GO" id="GO:0030313">
    <property type="term" value="C:cell envelope"/>
    <property type="evidence" value="ECO:0007669"/>
    <property type="project" value="UniProtKB-SubCell"/>
</dbReference>
<dbReference type="InterPro" id="IPR030678">
    <property type="entry name" value="Peptide/Ni-bd"/>
</dbReference>
<name>A0ABC8CJ29_CORST</name>
<dbReference type="GeneID" id="72412387"/>
<dbReference type="PIRSF" id="PIRSF002741">
    <property type="entry name" value="MppA"/>
    <property type="match status" value="1"/>
</dbReference>
<feature type="domain" description="Solute-binding protein family 5" evidence="5">
    <location>
        <begin position="119"/>
        <end position="487"/>
    </location>
</feature>
<gene>
    <name evidence="6" type="ORF">A9D01_06855</name>
</gene>
<dbReference type="InterPro" id="IPR039424">
    <property type="entry name" value="SBP_5"/>
</dbReference>
<dbReference type="InterPro" id="IPR023920">
    <property type="entry name" value="ABC_transptr_sub-bd_KPN01854"/>
</dbReference>
<dbReference type="PANTHER" id="PTHR30290:SF10">
    <property type="entry name" value="PERIPLASMIC OLIGOPEPTIDE-BINDING PROTEIN-RELATED"/>
    <property type="match status" value="1"/>
</dbReference>
<protein>
    <submittedName>
        <fullName evidence="6">TIGR04028 family ABC transporter substrate-binding protein</fullName>
    </submittedName>
</protein>
<dbReference type="RefSeq" id="WP_080969986.1">
    <property type="nucleotide sequence ID" value="NZ_CP024932.1"/>
</dbReference>
<dbReference type="Pfam" id="PF00496">
    <property type="entry name" value="SBP_bac_5"/>
    <property type="match status" value="1"/>
</dbReference>
<dbReference type="GO" id="GO:0042597">
    <property type="term" value="C:periplasmic space"/>
    <property type="evidence" value="ECO:0007669"/>
    <property type="project" value="UniProtKB-ARBA"/>
</dbReference>
<reference evidence="6 7" key="1">
    <citation type="submission" date="2017-11" db="EMBL/GenBank/DDBJ databases">
        <title>Whole genome sequencing of cultured pathogen.</title>
        <authorList>
            <person name="Hoffmann M."/>
            <person name="Sanchez M."/>
            <person name="Timme R."/>
            <person name="Nudel K."/>
            <person name="Bry L."/>
        </authorList>
    </citation>
    <scope>NUCLEOTIDE SEQUENCE [LARGE SCALE GENOMIC DNA]</scope>
    <source>
        <strain evidence="6 7">216</strain>
    </source>
</reference>
<dbReference type="EMBL" id="CP024932">
    <property type="protein sequence ID" value="ATZ08514.1"/>
    <property type="molecule type" value="Genomic_DNA"/>
</dbReference>
<evidence type="ECO:0000256" key="1">
    <source>
        <dbReference type="ARBA" id="ARBA00004196"/>
    </source>
</evidence>
<proteinExistence type="inferred from homology"/>
<evidence type="ECO:0000313" key="7">
    <source>
        <dbReference type="Proteomes" id="UP000231994"/>
    </source>
</evidence>
<organism evidence="6 7">
    <name type="scientific">Corynebacterium striatum</name>
    <dbReference type="NCBI Taxonomy" id="43770"/>
    <lineage>
        <taxon>Bacteria</taxon>
        <taxon>Bacillati</taxon>
        <taxon>Actinomycetota</taxon>
        <taxon>Actinomycetes</taxon>
        <taxon>Mycobacteriales</taxon>
        <taxon>Corynebacteriaceae</taxon>
        <taxon>Corynebacterium</taxon>
    </lineage>
</organism>
<evidence type="ECO:0000256" key="2">
    <source>
        <dbReference type="ARBA" id="ARBA00005695"/>
    </source>
</evidence>
<dbReference type="Proteomes" id="UP000231994">
    <property type="component" value="Chromosome"/>
</dbReference>
<accession>A0ABC8CJ29</accession>
<dbReference type="Gene3D" id="3.40.190.10">
    <property type="entry name" value="Periplasmic binding protein-like II"/>
    <property type="match status" value="1"/>
</dbReference>
<comment type="subcellular location">
    <subcellularLocation>
        <location evidence="1">Cell envelope</location>
    </subcellularLocation>
</comment>
<sequence length="586" mass="64956">MAGLQARRLRKIIRPFCLWNLYQQVYVVLVYKPIYTLINESYLVKKFRTIASVLGAAALLAGCAAPSGEQAGEDSNVLTYLEPQFFRTLYPPAAGFYPNGGVVNQLTDRLLYQDPETLELSPWIATEMPEVNKDATEYTFNIRTDVTYSDGTPLTAENVVRNFDLYGLGDKSRTLTSSEQIANYDHGEVVDEDTVKFYFSEPSPGFLQATSSYNAGLLADSSLELDDEGFGPGNAKKVIGSGPFVVDSEKIGTDLVLKTREDYDWAPPAVEHQGRADIDGVHYILAAEESVRTGAIVSGQADIARQISAPQEGLLENKGVQIISHGTNSINNQLGFRFNHPFLQDKRVREAIIHGIDREEILRVLFSESYPLAQSSVAQTGLGFKDQSAAYTFDPEESKRLLDEAGWKPGPDGIRVKDGKRLVLRSNTALPQPRSKEVMTMVQDQLGALGIAIEINPGDQATQNADAKSIDKVQLYHIMVGRADYDVIASMYSVNNRDALLNQDKEGNPLDAKLEELLGKVTSSPKSEDRKKAVEEVQDYLTEQAYVIPFFEEPQVYAVAPEVHGFSPESVARPWFYEVSLEQEDK</sequence>
<dbReference type="PANTHER" id="PTHR30290">
    <property type="entry name" value="PERIPLASMIC BINDING COMPONENT OF ABC TRANSPORTER"/>
    <property type="match status" value="1"/>
</dbReference>
<dbReference type="NCBIfam" id="TIGR04028">
    <property type="entry name" value="SBP_KPN_01854"/>
    <property type="match status" value="1"/>
</dbReference>
<evidence type="ECO:0000256" key="3">
    <source>
        <dbReference type="ARBA" id="ARBA00022448"/>
    </source>
</evidence>
<dbReference type="SUPFAM" id="SSF53850">
    <property type="entry name" value="Periplasmic binding protein-like II"/>
    <property type="match status" value="1"/>
</dbReference>